<name>A0ABT3MSC1_9GAMM</name>
<reference evidence="10 11" key="1">
    <citation type="submission" date="2022-10" db="EMBL/GenBank/DDBJ databases">
        <title>High-quality genome sequences of two octocoral-associated bacteria, Endozoicomonas euniceicola EF212 and Endozoicomonas gorgoniicola PS125.</title>
        <authorList>
            <person name="Chiou Y.-J."/>
            <person name="Chen Y.-H."/>
        </authorList>
    </citation>
    <scope>NUCLEOTIDE SEQUENCE [LARGE SCALE GENOMIC DNA]</scope>
    <source>
        <strain evidence="10 11">PS125</strain>
    </source>
</reference>
<comment type="function">
    <text evidence="9">CRISPR (clustered regularly interspaced short palindromic repeat), is an adaptive immune system that provides protection against mobile genetic elements (viruses, transposable elements and conjugative plasmids). CRISPR clusters contain sequences complementary to antecedent mobile elements and target invading nucleic acids. CRISPR clusters are transcribed and processed into CRISPR RNA (crRNA). Functions as a ssRNA-specific endoribonuclease. Involved in the integration of spacer DNA into the CRISPR cassette.</text>
</comment>
<evidence type="ECO:0000256" key="7">
    <source>
        <dbReference type="ARBA" id="ARBA00022842"/>
    </source>
</evidence>
<sequence>MSAKPWVICYDISDNKSRQRALYLLRKICDSRQKSVFECWLTESQQLEIFWQLSPLLGESDSLFFVPVSRSREIIRLGQSDSVLFNDFLLVA</sequence>
<evidence type="ECO:0000256" key="8">
    <source>
        <dbReference type="ARBA" id="ARBA00023118"/>
    </source>
</evidence>
<evidence type="ECO:0000313" key="10">
    <source>
        <dbReference type="EMBL" id="MCW7552273.1"/>
    </source>
</evidence>
<gene>
    <name evidence="9 10" type="primary">cas2</name>
    <name evidence="10" type="ORF">NX722_06345</name>
</gene>
<dbReference type="InterPro" id="IPR019199">
    <property type="entry name" value="Virulence_VapD/CRISPR_Cas2"/>
</dbReference>
<evidence type="ECO:0000256" key="9">
    <source>
        <dbReference type="HAMAP-Rule" id="MF_01471"/>
    </source>
</evidence>
<keyword evidence="5 9" id="KW-0255">Endonuclease</keyword>
<feature type="binding site" evidence="9">
    <location>
        <position position="11"/>
    </location>
    <ligand>
        <name>Mg(2+)</name>
        <dbReference type="ChEBI" id="CHEBI:18420"/>
        <note>catalytic</note>
    </ligand>
</feature>
<evidence type="ECO:0000256" key="2">
    <source>
        <dbReference type="ARBA" id="ARBA00009959"/>
    </source>
</evidence>
<comment type="similarity">
    <text evidence="2 9">Belongs to the CRISPR-associated endoribonuclease Cas2 protein family.</text>
</comment>
<keyword evidence="4 9" id="KW-0479">Metal-binding</keyword>
<evidence type="ECO:0000256" key="6">
    <source>
        <dbReference type="ARBA" id="ARBA00022801"/>
    </source>
</evidence>
<evidence type="ECO:0000256" key="1">
    <source>
        <dbReference type="ARBA" id="ARBA00001946"/>
    </source>
</evidence>
<dbReference type="InterPro" id="IPR021127">
    <property type="entry name" value="CRISPR_associated_Cas2"/>
</dbReference>
<dbReference type="Gene3D" id="3.30.70.240">
    <property type="match status" value="1"/>
</dbReference>
<protein>
    <recommendedName>
        <fullName evidence="9">CRISPR-associated endoribonuclease Cas2</fullName>
        <ecNumber evidence="9">3.1.-.-</ecNumber>
    </recommendedName>
</protein>
<evidence type="ECO:0000256" key="5">
    <source>
        <dbReference type="ARBA" id="ARBA00022759"/>
    </source>
</evidence>
<dbReference type="PANTHER" id="PTHR34405">
    <property type="entry name" value="CRISPR-ASSOCIATED ENDORIBONUCLEASE CAS2"/>
    <property type="match status" value="1"/>
</dbReference>
<keyword evidence="8 9" id="KW-0051">Antiviral defense</keyword>
<dbReference type="CDD" id="cd09725">
    <property type="entry name" value="Cas2_I_II_III"/>
    <property type="match status" value="1"/>
</dbReference>
<evidence type="ECO:0000256" key="4">
    <source>
        <dbReference type="ARBA" id="ARBA00022723"/>
    </source>
</evidence>
<evidence type="ECO:0000256" key="3">
    <source>
        <dbReference type="ARBA" id="ARBA00022722"/>
    </source>
</evidence>
<dbReference type="HAMAP" id="MF_01471">
    <property type="entry name" value="Cas2"/>
    <property type="match status" value="1"/>
</dbReference>
<keyword evidence="7 9" id="KW-0460">Magnesium</keyword>
<evidence type="ECO:0000313" key="11">
    <source>
        <dbReference type="Proteomes" id="UP001209854"/>
    </source>
</evidence>
<comment type="subunit">
    <text evidence="9">Homodimer, forms a heterotetramer with a Cas1 homodimer.</text>
</comment>
<dbReference type="SUPFAM" id="SSF143430">
    <property type="entry name" value="TTP0101/SSO1404-like"/>
    <property type="match status" value="1"/>
</dbReference>
<dbReference type="EC" id="3.1.-.-" evidence="9"/>
<dbReference type="GO" id="GO:0004519">
    <property type="term" value="F:endonuclease activity"/>
    <property type="evidence" value="ECO:0007669"/>
    <property type="project" value="UniProtKB-KW"/>
</dbReference>
<keyword evidence="3 9" id="KW-0540">Nuclease</keyword>
<accession>A0ABT3MSC1</accession>
<keyword evidence="6 9" id="KW-0378">Hydrolase</keyword>
<keyword evidence="11" id="KW-1185">Reference proteome</keyword>
<dbReference type="RefSeq" id="WP_262567246.1">
    <property type="nucleotide sequence ID" value="NZ_JAPFCC010000001.1"/>
</dbReference>
<comment type="cofactor">
    <cofactor evidence="1 9">
        <name>Mg(2+)</name>
        <dbReference type="ChEBI" id="CHEBI:18420"/>
    </cofactor>
</comment>
<dbReference type="NCBIfam" id="TIGR01573">
    <property type="entry name" value="cas2"/>
    <property type="match status" value="1"/>
</dbReference>
<comment type="caution">
    <text evidence="10">The sequence shown here is derived from an EMBL/GenBank/DDBJ whole genome shotgun (WGS) entry which is preliminary data.</text>
</comment>
<dbReference type="Pfam" id="PF09827">
    <property type="entry name" value="CRISPR_Cas2"/>
    <property type="match status" value="1"/>
</dbReference>
<dbReference type="EMBL" id="JAPFCC010000001">
    <property type="protein sequence ID" value="MCW7552273.1"/>
    <property type="molecule type" value="Genomic_DNA"/>
</dbReference>
<dbReference type="Proteomes" id="UP001209854">
    <property type="component" value="Unassembled WGS sequence"/>
</dbReference>
<dbReference type="PANTHER" id="PTHR34405:SF3">
    <property type="entry name" value="CRISPR-ASSOCIATED ENDORIBONUCLEASE CAS2 3"/>
    <property type="match status" value="1"/>
</dbReference>
<proteinExistence type="inferred from homology"/>
<organism evidence="10 11">
    <name type="scientific">Endozoicomonas gorgoniicola</name>
    <dbReference type="NCBI Taxonomy" id="1234144"/>
    <lineage>
        <taxon>Bacteria</taxon>
        <taxon>Pseudomonadati</taxon>
        <taxon>Pseudomonadota</taxon>
        <taxon>Gammaproteobacteria</taxon>
        <taxon>Oceanospirillales</taxon>
        <taxon>Endozoicomonadaceae</taxon>
        <taxon>Endozoicomonas</taxon>
    </lineage>
</organism>